<proteinExistence type="predicted"/>
<dbReference type="KEGG" id="pib:BBD41_08485"/>
<dbReference type="PROSITE" id="PS50109">
    <property type="entry name" value="HIS_KIN"/>
    <property type="match status" value="1"/>
</dbReference>
<dbReference type="Gene3D" id="1.10.287.130">
    <property type="match status" value="1"/>
</dbReference>
<evidence type="ECO:0000313" key="17">
    <source>
        <dbReference type="EMBL" id="ANY72616.1"/>
    </source>
</evidence>
<dbReference type="InterPro" id="IPR036890">
    <property type="entry name" value="HATPase_C_sf"/>
</dbReference>
<evidence type="ECO:0000256" key="11">
    <source>
        <dbReference type="ARBA" id="ARBA00022989"/>
    </source>
</evidence>
<dbReference type="GO" id="GO:0005524">
    <property type="term" value="F:ATP binding"/>
    <property type="evidence" value="ECO:0007669"/>
    <property type="project" value="UniProtKB-KW"/>
</dbReference>
<dbReference type="GO" id="GO:0000155">
    <property type="term" value="F:phosphorelay sensor kinase activity"/>
    <property type="evidence" value="ECO:0007669"/>
    <property type="project" value="InterPro"/>
</dbReference>
<comment type="catalytic activity">
    <reaction evidence="1">
        <text>ATP + protein L-histidine = ADP + protein N-phospho-L-histidine.</text>
        <dbReference type="EC" id="2.7.13.3"/>
    </reaction>
</comment>
<dbReference type="PRINTS" id="PR00344">
    <property type="entry name" value="BCTRLSENSOR"/>
</dbReference>
<name>A0A1B2DXZ3_9BACL</name>
<dbReference type="InterPro" id="IPR003661">
    <property type="entry name" value="HisK_dim/P_dom"/>
</dbReference>
<keyword evidence="10" id="KW-0067">ATP-binding</keyword>
<dbReference type="InterPro" id="IPR050398">
    <property type="entry name" value="HssS/ArlS-like"/>
</dbReference>
<dbReference type="FunFam" id="1.10.287.130:FF:000008">
    <property type="entry name" value="Two-component sensor histidine kinase"/>
    <property type="match status" value="1"/>
</dbReference>
<dbReference type="GO" id="GO:0005886">
    <property type="term" value="C:plasma membrane"/>
    <property type="evidence" value="ECO:0007669"/>
    <property type="project" value="UniProtKB-SubCell"/>
</dbReference>
<organism evidence="17">
    <name type="scientific">Paenibacillus ihbetae</name>
    <dbReference type="NCBI Taxonomy" id="1870820"/>
    <lineage>
        <taxon>Bacteria</taxon>
        <taxon>Bacillati</taxon>
        <taxon>Bacillota</taxon>
        <taxon>Bacilli</taxon>
        <taxon>Bacillales</taxon>
        <taxon>Paenibacillaceae</taxon>
        <taxon>Paenibacillus</taxon>
    </lineage>
</organism>
<sequence>MRRIQPDNIRIKMLLMLLASIGITAALLVTLYALSSLILTVPTLNVPLAWVVNNIGSEPVMIVVGMILFFVSYYMSTKWFVRDLAKIETGLQEVVSGRFDYKIALSSRDELGRVAEGINRMADELNVYLEEITRGLREIAKGNFDTEIPEHPGSQLGEVAASINQMSKQLYQSILEERRAEKTKNDLITGVSHDLRTPLTSILGFLEVIEEDRYQDEVELRYYVNIAYEKAQNLKKLIDDLFEYTRINNGLPLEVQEIDMAQFIRQLIEESVPALEKSGMECRLEAEEGLTIMADGSQLVRAYENLMSNAIRYGSSGGAVDIAVWEVDGFVLVSFTNYGDPIPERDLPFIFDRFYRVENSRSKQTGGTGLGLAITKSIVEVQGGEISVRSDRRSTTFATRFPKAKANQETKGR</sequence>
<dbReference type="Pfam" id="PF02518">
    <property type="entry name" value="HATPase_c"/>
    <property type="match status" value="1"/>
</dbReference>
<dbReference type="InterPro" id="IPR003660">
    <property type="entry name" value="HAMP_dom"/>
</dbReference>
<dbReference type="SUPFAM" id="SSF47384">
    <property type="entry name" value="Homodimeric domain of signal transducing histidine kinase"/>
    <property type="match status" value="1"/>
</dbReference>
<reference evidence="17" key="1">
    <citation type="submission" date="2016-08" db="EMBL/GenBank/DDBJ databases">
        <title>Complete Genome Seqeunce of Paenibacillus sp. nov. IHBB 9852 from high altitute lake of Indian trans-Himalayas.</title>
        <authorList>
            <person name="Kiran S."/>
            <person name="Swarnkar M.K."/>
            <person name="Rana A."/>
            <person name="Tewari R."/>
            <person name="Gulati A."/>
        </authorList>
    </citation>
    <scope>NUCLEOTIDE SEQUENCE [LARGE SCALE GENOMIC DNA]</scope>
    <source>
        <strain evidence="17">IHBB 9852</strain>
    </source>
</reference>
<evidence type="ECO:0000256" key="5">
    <source>
        <dbReference type="ARBA" id="ARBA00022553"/>
    </source>
</evidence>
<dbReference type="Gene3D" id="6.10.340.10">
    <property type="match status" value="2"/>
</dbReference>
<keyword evidence="6" id="KW-0808">Transferase</keyword>
<dbReference type="Gene3D" id="3.30.565.10">
    <property type="entry name" value="Histidine kinase-like ATPase, C-terminal domain"/>
    <property type="match status" value="1"/>
</dbReference>
<feature type="transmembrane region" description="Helical" evidence="14">
    <location>
        <begin position="59"/>
        <end position="76"/>
    </location>
</feature>
<keyword evidence="12" id="KW-0902">Two-component regulatory system</keyword>
<dbReference type="SMART" id="SM00304">
    <property type="entry name" value="HAMP"/>
    <property type="match status" value="2"/>
</dbReference>
<dbReference type="FunFam" id="3.30.565.10:FF:000013">
    <property type="entry name" value="Two-component sensor histidine kinase"/>
    <property type="match status" value="1"/>
</dbReference>
<accession>A0A1B2DXZ3</accession>
<evidence type="ECO:0000256" key="13">
    <source>
        <dbReference type="ARBA" id="ARBA00023136"/>
    </source>
</evidence>
<feature type="transmembrane region" description="Helical" evidence="14">
    <location>
        <begin position="12"/>
        <end position="39"/>
    </location>
</feature>
<dbReference type="EC" id="2.7.13.3" evidence="3"/>
<evidence type="ECO:0000256" key="2">
    <source>
        <dbReference type="ARBA" id="ARBA00004651"/>
    </source>
</evidence>
<dbReference type="AlphaFoldDB" id="A0A1B2DXZ3"/>
<dbReference type="PROSITE" id="PS50885">
    <property type="entry name" value="HAMP"/>
    <property type="match status" value="2"/>
</dbReference>
<dbReference type="PANTHER" id="PTHR45528:SF1">
    <property type="entry name" value="SENSOR HISTIDINE KINASE CPXA"/>
    <property type="match status" value="1"/>
</dbReference>
<evidence type="ECO:0000256" key="4">
    <source>
        <dbReference type="ARBA" id="ARBA00022475"/>
    </source>
</evidence>
<dbReference type="SMART" id="SM00387">
    <property type="entry name" value="HATPase_c"/>
    <property type="match status" value="1"/>
</dbReference>
<dbReference type="Pfam" id="PF00672">
    <property type="entry name" value="HAMP"/>
    <property type="match status" value="2"/>
</dbReference>
<feature type="domain" description="HAMP" evidence="16">
    <location>
        <begin position="78"/>
        <end position="130"/>
    </location>
</feature>
<dbReference type="PANTHER" id="PTHR45528">
    <property type="entry name" value="SENSOR HISTIDINE KINASE CPXA"/>
    <property type="match status" value="1"/>
</dbReference>
<protein>
    <recommendedName>
        <fullName evidence="3">histidine kinase</fullName>
        <ecNumber evidence="3">2.7.13.3</ecNumber>
    </recommendedName>
</protein>
<evidence type="ECO:0000256" key="12">
    <source>
        <dbReference type="ARBA" id="ARBA00023012"/>
    </source>
</evidence>
<dbReference type="SUPFAM" id="SSF158472">
    <property type="entry name" value="HAMP domain-like"/>
    <property type="match status" value="2"/>
</dbReference>
<evidence type="ECO:0000256" key="14">
    <source>
        <dbReference type="SAM" id="Phobius"/>
    </source>
</evidence>
<keyword evidence="5" id="KW-0597">Phosphoprotein</keyword>
<keyword evidence="13 14" id="KW-0472">Membrane</keyword>
<dbReference type="InterPro" id="IPR005467">
    <property type="entry name" value="His_kinase_dom"/>
</dbReference>
<keyword evidence="9 17" id="KW-0418">Kinase</keyword>
<dbReference type="CDD" id="cd00082">
    <property type="entry name" value="HisKA"/>
    <property type="match status" value="1"/>
</dbReference>
<dbReference type="Pfam" id="PF00512">
    <property type="entry name" value="HisKA"/>
    <property type="match status" value="1"/>
</dbReference>
<keyword evidence="4" id="KW-1003">Cell membrane</keyword>
<dbReference type="SMART" id="SM00388">
    <property type="entry name" value="HisKA"/>
    <property type="match status" value="1"/>
</dbReference>
<evidence type="ECO:0000256" key="6">
    <source>
        <dbReference type="ARBA" id="ARBA00022679"/>
    </source>
</evidence>
<evidence type="ECO:0000256" key="1">
    <source>
        <dbReference type="ARBA" id="ARBA00000085"/>
    </source>
</evidence>
<dbReference type="InterPro" id="IPR036097">
    <property type="entry name" value="HisK_dim/P_sf"/>
</dbReference>
<comment type="subcellular location">
    <subcellularLocation>
        <location evidence="2">Cell membrane</location>
        <topology evidence="2">Multi-pass membrane protein</topology>
    </subcellularLocation>
</comment>
<dbReference type="InterPro" id="IPR003594">
    <property type="entry name" value="HATPase_dom"/>
</dbReference>
<evidence type="ECO:0000256" key="10">
    <source>
        <dbReference type="ARBA" id="ARBA00022840"/>
    </source>
</evidence>
<dbReference type="InterPro" id="IPR004358">
    <property type="entry name" value="Sig_transdc_His_kin-like_C"/>
</dbReference>
<keyword evidence="8" id="KW-0547">Nucleotide-binding</keyword>
<dbReference type="SUPFAM" id="SSF55874">
    <property type="entry name" value="ATPase domain of HSP90 chaperone/DNA topoisomerase II/histidine kinase"/>
    <property type="match status" value="1"/>
</dbReference>
<evidence type="ECO:0000256" key="3">
    <source>
        <dbReference type="ARBA" id="ARBA00012438"/>
    </source>
</evidence>
<keyword evidence="11 14" id="KW-1133">Transmembrane helix</keyword>
<evidence type="ECO:0000256" key="8">
    <source>
        <dbReference type="ARBA" id="ARBA00022741"/>
    </source>
</evidence>
<feature type="domain" description="Histidine kinase" evidence="15">
    <location>
        <begin position="190"/>
        <end position="405"/>
    </location>
</feature>
<evidence type="ECO:0000259" key="15">
    <source>
        <dbReference type="PROSITE" id="PS50109"/>
    </source>
</evidence>
<keyword evidence="7 14" id="KW-0812">Transmembrane</keyword>
<gene>
    <name evidence="17" type="ORF">BBD41_08485</name>
</gene>
<evidence type="ECO:0000256" key="7">
    <source>
        <dbReference type="ARBA" id="ARBA00022692"/>
    </source>
</evidence>
<evidence type="ECO:0000256" key="9">
    <source>
        <dbReference type="ARBA" id="ARBA00022777"/>
    </source>
</evidence>
<dbReference type="EMBL" id="CP016809">
    <property type="protein sequence ID" value="ANY72616.1"/>
    <property type="molecule type" value="Genomic_DNA"/>
</dbReference>
<feature type="domain" description="HAMP" evidence="16">
    <location>
        <begin position="131"/>
        <end position="175"/>
    </location>
</feature>
<dbReference type="CDD" id="cd06225">
    <property type="entry name" value="HAMP"/>
    <property type="match status" value="2"/>
</dbReference>
<evidence type="ECO:0000259" key="16">
    <source>
        <dbReference type="PROSITE" id="PS50885"/>
    </source>
</evidence>